<comment type="similarity">
    <text evidence="1">Belongs to the beta type-B retroviral polymerase family. HERV class-II K(HML-2) pol subfamily.</text>
</comment>
<feature type="domain" description="Reverse transcriptase" evidence="3">
    <location>
        <begin position="1"/>
        <end position="121"/>
    </location>
</feature>
<dbReference type="InterPro" id="IPR043502">
    <property type="entry name" value="DNA/RNA_pol_sf"/>
</dbReference>
<dbReference type="PANTHER" id="PTHR33064:SF29">
    <property type="entry name" value="PEPTIDASE A2 DOMAIN-CONTAINING PROTEIN-RELATED"/>
    <property type="match status" value="1"/>
</dbReference>
<reference evidence="4 5" key="1">
    <citation type="submission" date="2019-09" db="EMBL/GenBank/DDBJ databases">
        <title>Bird 10,000 Genomes (B10K) Project - Family phase.</title>
        <authorList>
            <person name="Zhang G."/>
        </authorList>
    </citation>
    <scope>NUCLEOTIDE SEQUENCE [LARGE SCALE GENOMIC DNA]</scope>
    <source>
        <strain evidence="4">B10K-DU-001-34</strain>
        <tissue evidence="4">Muscle</tissue>
    </source>
</reference>
<dbReference type="PROSITE" id="PS50878">
    <property type="entry name" value="RT_POL"/>
    <property type="match status" value="1"/>
</dbReference>
<dbReference type="Pfam" id="PF00078">
    <property type="entry name" value="RVT_1"/>
    <property type="match status" value="1"/>
</dbReference>
<evidence type="ECO:0000313" key="5">
    <source>
        <dbReference type="Proteomes" id="UP000523279"/>
    </source>
</evidence>
<feature type="non-terminal residue" evidence="4">
    <location>
        <position position="198"/>
    </location>
</feature>
<gene>
    <name evidence="4" type="primary">Tf29_1</name>
    <name evidence="4" type="ORF">DICEXI_R01405</name>
</gene>
<protein>
    <recommendedName>
        <fullName evidence="2">ribonuclease H</fullName>
        <ecNumber evidence="2">3.1.26.4</ecNumber>
    </recommendedName>
</protein>
<dbReference type="Gene3D" id="3.30.70.270">
    <property type="match status" value="2"/>
</dbReference>
<proteinExistence type="inferred from homology"/>
<dbReference type="SUPFAM" id="SSF56672">
    <property type="entry name" value="DNA/RNA polymerases"/>
    <property type="match status" value="1"/>
</dbReference>
<dbReference type="EMBL" id="VWZP01007365">
    <property type="protein sequence ID" value="NXH46543.1"/>
    <property type="molecule type" value="Genomic_DNA"/>
</dbReference>
<evidence type="ECO:0000259" key="3">
    <source>
        <dbReference type="PROSITE" id="PS50878"/>
    </source>
</evidence>
<comment type="caution">
    <text evidence="4">The sequence shown here is derived from an EMBL/GenBank/DDBJ whole genome shotgun (WGS) entry which is preliminary data.</text>
</comment>
<dbReference type="PANTHER" id="PTHR33064">
    <property type="entry name" value="POL PROTEIN"/>
    <property type="match status" value="1"/>
</dbReference>
<dbReference type="EC" id="3.1.26.4" evidence="2"/>
<sequence length="198" mass="22826">TVLDIKDMFFMVPIQEEDKPKFAFTWEGTQYTFNCLPQGYKHLPTIVHNALAEVLQQIKIQEGVKIYQYIDDVLAGWGGEEKNAVRIAAQDTWNKLSEVGIVPSTKCQGPSKEVRFLGTWWVEGQVVIPDETITKSDTVPAPMTKRELQQVMGTLGYWRNHLSGFSIIARPLYTLMRKNQKWEWLDSHKQALRTLIEE</sequence>
<dbReference type="Proteomes" id="UP000523279">
    <property type="component" value="Unassembled WGS sequence"/>
</dbReference>
<name>A0A7K9K7T2_9PASE</name>
<dbReference type="GO" id="GO:0004523">
    <property type="term" value="F:RNA-DNA hybrid ribonuclease activity"/>
    <property type="evidence" value="ECO:0007669"/>
    <property type="project" value="UniProtKB-EC"/>
</dbReference>
<dbReference type="InterPro" id="IPR000477">
    <property type="entry name" value="RT_dom"/>
</dbReference>
<evidence type="ECO:0000313" key="4">
    <source>
        <dbReference type="EMBL" id="NXH46543.1"/>
    </source>
</evidence>
<evidence type="ECO:0000256" key="2">
    <source>
        <dbReference type="ARBA" id="ARBA00012180"/>
    </source>
</evidence>
<keyword evidence="5" id="KW-1185">Reference proteome</keyword>
<feature type="non-terminal residue" evidence="4">
    <location>
        <position position="1"/>
    </location>
</feature>
<dbReference type="AlphaFoldDB" id="A0A7K9K7T2"/>
<organism evidence="4 5">
    <name type="scientific">Dicaeum eximium</name>
    <dbReference type="NCBI Taxonomy" id="667154"/>
    <lineage>
        <taxon>Eukaryota</taxon>
        <taxon>Metazoa</taxon>
        <taxon>Chordata</taxon>
        <taxon>Craniata</taxon>
        <taxon>Vertebrata</taxon>
        <taxon>Euteleostomi</taxon>
        <taxon>Archelosauria</taxon>
        <taxon>Archosauria</taxon>
        <taxon>Dinosauria</taxon>
        <taxon>Saurischia</taxon>
        <taxon>Theropoda</taxon>
        <taxon>Coelurosauria</taxon>
        <taxon>Aves</taxon>
        <taxon>Neognathae</taxon>
        <taxon>Neoaves</taxon>
        <taxon>Telluraves</taxon>
        <taxon>Australaves</taxon>
        <taxon>Passeriformes</taxon>
        <taxon>Passeroidea</taxon>
        <taxon>Dicaeidae</taxon>
        <taxon>Dicaeum</taxon>
    </lineage>
</organism>
<evidence type="ECO:0000256" key="1">
    <source>
        <dbReference type="ARBA" id="ARBA00010879"/>
    </source>
</evidence>
<dbReference type="InterPro" id="IPR051320">
    <property type="entry name" value="Viral_Replic_Matur_Polypro"/>
</dbReference>
<dbReference type="InterPro" id="IPR043128">
    <property type="entry name" value="Rev_trsase/Diguanyl_cyclase"/>
</dbReference>
<accession>A0A7K9K7T2</accession>